<sequence>MHRTPTFLLAASLLAASLLAVATAASAQALPEKGEPPISAQTEISGGERPPEQQAMRFDVADLAIEVLPEMRQLKGVATLTFTATAPLARLVIDLDTNLGPQGIAIDGKALPASAWSNPDGQLTIALPRPIAKGGTVTTTITYGGTPHVAVRAPWDDGMVWSQTPDGRPWIASTAEGYGCDLFWPCLDFPKGEPGRVDLHITVPKGLKAPANGVLVGVDTLPDGRTTWNWSAKSPNPYSVALNIGPYEEISGTYKSRFGNEIPMFYWYLPGEEQQAKELFAEFAPTLDFYESVVGPYPFGDEKVGVVETPHKGMEHQTINAYGNEYAKAPEGFDWLFQHEFGHEWFGNQLTAANWDDYWLHEGYESYMQPFYGRWREGEARYAAMMLGQRNNIMNQAPIVSGKLRTEEEVYEADKGGPGQDIYMKGAWMLHTLRNLIGDDAFKQVTTLEVYGRPDPRPGNFKPRFGSTQEYIANVKKVTGKDYGWFFDVYLKQAALPKLVQQRRGDQLTLTWQAPANLPFPMPVEVQVDGKVTKLPMTGGTGTLAVPANAHVVLDPWDRILKQNDAIDRYQAYMKAQMAKRAAAAKKE</sequence>
<dbReference type="PANTHER" id="PTHR11533:SF174">
    <property type="entry name" value="PUROMYCIN-SENSITIVE AMINOPEPTIDASE-RELATED"/>
    <property type="match status" value="1"/>
</dbReference>
<dbReference type="Proteomes" id="UP000266568">
    <property type="component" value="Unassembled WGS sequence"/>
</dbReference>
<dbReference type="GO" id="GO:0042277">
    <property type="term" value="F:peptide binding"/>
    <property type="evidence" value="ECO:0007669"/>
    <property type="project" value="TreeGrafter"/>
</dbReference>
<dbReference type="InterPro" id="IPR027268">
    <property type="entry name" value="Peptidase_M4/M1_CTD_sf"/>
</dbReference>
<feature type="signal peptide" evidence="2">
    <location>
        <begin position="1"/>
        <end position="27"/>
    </location>
</feature>
<dbReference type="GO" id="GO:0005737">
    <property type="term" value="C:cytoplasm"/>
    <property type="evidence" value="ECO:0007669"/>
    <property type="project" value="TreeGrafter"/>
</dbReference>
<protein>
    <submittedName>
        <fullName evidence="4">Peptidase M1-like protein</fullName>
    </submittedName>
</protein>
<feature type="region of interest" description="Disordered" evidence="1">
    <location>
        <begin position="30"/>
        <end position="51"/>
    </location>
</feature>
<dbReference type="SUPFAM" id="SSF63737">
    <property type="entry name" value="Leukotriene A4 hydrolase N-terminal domain"/>
    <property type="match status" value="1"/>
</dbReference>
<feature type="domain" description="Peptidase M1 membrane alanine aminopeptidase" evidence="3">
    <location>
        <begin position="337"/>
        <end position="445"/>
    </location>
</feature>
<dbReference type="Gene3D" id="1.10.390.10">
    <property type="entry name" value="Neutral Protease Domain 2"/>
    <property type="match status" value="1"/>
</dbReference>
<dbReference type="PANTHER" id="PTHR11533">
    <property type="entry name" value="PROTEASE M1 ZINC METALLOPROTEASE"/>
    <property type="match status" value="1"/>
</dbReference>
<keyword evidence="2" id="KW-0732">Signal</keyword>
<gene>
    <name evidence="4" type="ORF">DFR49_1465</name>
</gene>
<dbReference type="Pfam" id="PF01433">
    <property type="entry name" value="Peptidase_M1"/>
    <property type="match status" value="1"/>
</dbReference>
<dbReference type="InterPro" id="IPR050344">
    <property type="entry name" value="Peptidase_M1_aminopeptidases"/>
</dbReference>
<evidence type="ECO:0000313" key="5">
    <source>
        <dbReference type="Proteomes" id="UP000266568"/>
    </source>
</evidence>
<evidence type="ECO:0000259" key="3">
    <source>
        <dbReference type="Pfam" id="PF01433"/>
    </source>
</evidence>
<feature type="chain" id="PRO_5017406450" evidence="2">
    <location>
        <begin position="28"/>
        <end position="588"/>
    </location>
</feature>
<dbReference type="InterPro" id="IPR014782">
    <property type="entry name" value="Peptidase_M1_dom"/>
</dbReference>
<dbReference type="CDD" id="cd09603">
    <property type="entry name" value="M1_APN_like"/>
    <property type="match status" value="1"/>
</dbReference>
<organism evidence="4 5">
    <name type="scientific">Hephaestia caeni</name>
    <dbReference type="NCBI Taxonomy" id="645617"/>
    <lineage>
        <taxon>Bacteria</taxon>
        <taxon>Pseudomonadati</taxon>
        <taxon>Pseudomonadota</taxon>
        <taxon>Alphaproteobacteria</taxon>
        <taxon>Sphingomonadales</taxon>
        <taxon>Sphingomonadaceae</taxon>
        <taxon>Hephaestia</taxon>
    </lineage>
</organism>
<dbReference type="GO" id="GO:0008270">
    <property type="term" value="F:zinc ion binding"/>
    <property type="evidence" value="ECO:0007669"/>
    <property type="project" value="InterPro"/>
</dbReference>
<dbReference type="EMBL" id="QXDC01000002">
    <property type="protein sequence ID" value="RIA46903.1"/>
    <property type="molecule type" value="Genomic_DNA"/>
</dbReference>
<dbReference type="GO" id="GO:0070006">
    <property type="term" value="F:metalloaminopeptidase activity"/>
    <property type="evidence" value="ECO:0007669"/>
    <property type="project" value="TreeGrafter"/>
</dbReference>
<comment type="caution">
    <text evidence="4">The sequence shown here is derived from an EMBL/GenBank/DDBJ whole genome shotgun (WGS) entry which is preliminary data.</text>
</comment>
<proteinExistence type="predicted"/>
<reference evidence="4 5" key="1">
    <citation type="submission" date="2018-08" db="EMBL/GenBank/DDBJ databases">
        <title>Genomic Encyclopedia of Type Strains, Phase IV (KMG-IV): sequencing the most valuable type-strain genomes for metagenomic binning, comparative biology and taxonomic classification.</title>
        <authorList>
            <person name="Goeker M."/>
        </authorList>
    </citation>
    <scope>NUCLEOTIDE SEQUENCE [LARGE SCALE GENOMIC DNA]</scope>
    <source>
        <strain evidence="4 5">DSM 25527</strain>
    </source>
</reference>
<dbReference type="GO" id="GO:0005615">
    <property type="term" value="C:extracellular space"/>
    <property type="evidence" value="ECO:0007669"/>
    <property type="project" value="TreeGrafter"/>
</dbReference>
<dbReference type="SUPFAM" id="SSF55486">
    <property type="entry name" value="Metalloproteases ('zincins'), catalytic domain"/>
    <property type="match status" value="1"/>
</dbReference>
<dbReference type="AlphaFoldDB" id="A0A397PEQ0"/>
<keyword evidence="5" id="KW-1185">Reference proteome</keyword>
<evidence type="ECO:0000256" key="2">
    <source>
        <dbReference type="SAM" id="SignalP"/>
    </source>
</evidence>
<dbReference type="Gene3D" id="2.60.40.1730">
    <property type="entry name" value="tricorn interacting facor f3 domain"/>
    <property type="match status" value="1"/>
</dbReference>
<accession>A0A397PEQ0</accession>
<dbReference type="GO" id="GO:0016020">
    <property type="term" value="C:membrane"/>
    <property type="evidence" value="ECO:0007669"/>
    <property type="project" value="TreeGrafter"/>
</dbReference>
<dbReference type="InterPro" id="IPR042097">
    <property type="entry name" value="Aminopeptidase_N-like_N_sf"/>
</dbReference>
<dbReference type="GO" id="GO:0043171">
    <property type="term" value="P:peptide catabolic process"/>
    <property type="evidence" value="ECO:0007669"/>
    <property type="project" value="TreeGrafter"/>
</dbReference>
<name>A0A397PEQ0_9SPHN</name>
<evidence type="ECO:0000256" key="1">
    <source>
        <dbReference type="SAM" id="MobiDB-lite"/>
    </source>
</evidence>
<evidence type="ECO:0000313" key="4">
    <source>
        <dbReference type="EMBL" id="RIA46903.1"/>
    </source>
</evidence>